<gene>
    <name evidence="1" type="ORF">CEXT_694771</name>
</gene>
<sequence>MGLFITKTESFRAGNYLSKHSIRNPRIKRGALRNSSRPPSPFKTVRSNYNKRKNFHIPLCMAHSAAQQAPQRSVPPRSIEDHQVGVRGKTGQTSSLLAVLHCNRKGLLCCTFAPASISILLLVPPFLRSSFLLLFSTPAIKANRQRTPSSGIETEGG</sequence>
<evidence type="ECO:0000313" key="2">
    <source>
        <dbReference type="Proteomes" id="UP001054945"/>
    </source>
</evidence>
<accession>A0AAV4QFS7</accession>
<protein>
    <recommendedName>
        <fullName evidence="3">Ribosomal protein L2</fullName>
    </recommendedName>
</protein>
<reference evidence="1 2" key="1">
    <citation type="submission" date="2021-06" db="EMBL/GenBank/DDBJ databases">
        <title>Caerostris extrusa draft genome.</title>
        <authorList>
            <person name="Kono N."/>
            <person name="Arakawa K."/>
        </authorList>
    </citation>
    <scope>NUCLEOTIDE SEQUENCE [LARGE SCALE GENOMIC DNA]</scope>
</reference>
<evidence type="ECO:0008006" key="3">
    <source>
        <dbReference type="Google" id="ProtNLM"/>
    </source>
</evidence>
<dbReference type="Proteomes" id="UP001054945">
    <property type="component" value="Unassembled WGS sequence"/>
</dbReference>
<keyword evidence="2" id="KW-1185">Reference proteome</keyword>
<organism evidence="1 2">
    <name type="scientific">Caerostris extrusa</name>
    <name type="common">Bark spider</name>
    <name type="synonym">Caerostris bankana</name>
    <dbReference type="NCBI Taxonomy" id="172846"/>
    <lineage>
        <taxon>Eukaryota</taxon>
        <taxon>Metazoa</taxon>
        <taxon>Ecdysozoa</taxon>
        <taxon>Arthropoda</taxon>
        <taxon>Chelicerata</taxon>
        <taxon>Arachnida</taxon>
        <taxon>Araneae</taxon>
        <taxon>Araneomorphae</taxon>
        <taxon>Entelegynae</taxon>
        <taxon>Araneoidea</taxon>
        <taxon>Araneidae</taxon>
        <taxon>Caerostris</taxon>
    </lineage>
</organism>
<comment type="caution">
    <text evidence="1">The sequence shown here is derived from an EMBL/GenBank/DDBJ whole genome shotgun (WGS) entry which is preliminary data.</text>
</comment>
<dbReference type="EMBL" id="BPLR01006048">
    <property type="protein sequence ID" value="GIY07097.1"/>
    <property type="molecule type" value="Genomic_DNA"/>
</dbReference>
<proteinExistence type="predicted"/>
<dbReference type="AlphaFoldDB" id="A0AAV4QFS7"/>
<evidence type="ECO:0000313" key="1">
    <source>
        <dbReference type="EMBL" id="GIY07097.1"/>
    </source>
</evidence>
<name>A0AAV4QFS7_CAEEX</name>